<sequence>MPVRGSKNAPKTFQGKSSTVQRFIDHVERLFALHHIVNNDDRCNAILDYVTTKVADFIRTSAHFPTAIIPGDWDELRDEILKYYDADRQQSRYKPADLQAFLRKSHRGSCSTLTQWKKYYRTYSTIAGQLRVKGVLNLREYQTLFWKGLPSELQRIFEAKLLSIVPNHNLTQPYEIADIITVAERHFLRNKFTEMTMQGYDITNLSETDSDDEDSESEDSDSSEEEGRRKRRIRKSHQTRQTRRQDPITVTYPSNPEPDVPKRKYEGSAEEVESMIKQLNTMSLHDPAYGHLYYRVLLLDPTGMAAKCI</sequence>
<reference evidence="2" key="1">
    <citation type="submission" date="2020-11" db="EMBL/GenBank/DDBJ databases">
        <authorList>
            <consortium name="DOE Joint Genome Institute"/>
            <person name="Ahrendt S."/>
            <person name="Riley R."/>
            <person name="Andreopoulos W."/>
            <person name="Labutti K."/>
            <person name="Pangilinan J."/>
            <person name="Ruiz-Duenas F.J."/>
            <person name="Barrasa J.M."/>
            <person name="Sanchez-Garcia M."/>
            <person name="Camarero S."/>
            <person name="Miyauchi S."/>
            <person name="Serrano A."/>
            <person name="Linde D."/>
            <person name="Babiker R."/>
            <person name="Drula E."/>
            <person name="Ayuso-Fernandez I."/>
            <person name="Pacheco R."/>
            <person name="Padilla G."/>
            <person name="Ferreira P."/>
            <person name="Barriuso J."/>
            <person name="Kellner H."/>
            <person name="Castanera R."/>
            <person name="Alfaro M."/>
            <person name="Ramirez L."/>
            <person name="Pisabarro A.G."/>
            <person name="Kuo A."/>
            <person name="Tritt A."/>
            <person name="Lipzen A."/>
            <person name="He G."/>
            <person name="Yan M."/>
            <person name="Ng V."/>
            <person name="Cullen D."/>
            <person name="Martin F."/>
            <person name="Rosso M.-N."/>
            <person name="Henrissat B."/>
            <person name="Hibbett D."/>
            <person name="Martinez A.T."/>
            <person name="Grigoriev I.V."/>
        </authorList>
    </citation>
    <scope>NUCLEOTIDE SEQUENCE</scope>
    <source>
        <strain evidence="2">CBS 506.95</strain>
    </source>
</reference>
<evidence type="ECO:0000313" key="3">
    <source>
        <dbReference type="Proteomes" id="UP000807306"/>
    </source>
</evidence>
<feature type="region of interest" description="Disordered" evidence="1">
    <location>
        <begin position="200"/>
        <end position="269"/>
    </location>
</feature>
<accession>A0A9P6EM29</accession>
<name>A0A9P6EM29_9AGAR</name>
<comment type="caution">
    <text evidence="2">The sequence shown here is derived from an EMBL/GenBank/DDBJ whole genome shotgun (WGS) entry which is preliminary data.</text>
</comment>
<evidence type="ECO:0000256" key="1">
    <source>
        <dbReference type="SAM" id="MobiDB-lite"/>
    </source>
</evidence>
<dbReference type="EMBL" id="MU157834">
    <property type="protein sequence ID" value="KAF9531562.1"/>
    <property type="molecule type" value="Genomic_DNA"/>
</dbReference>
<feature type="compositionally biased region" description="Basic residues" evidence="1">
    <location>
        <begin position="229"/>
        <end position="242"/>
    </location>
</feature>
<dbReference type="Proteomes" id="UP000807306">
    <property type="component" value="Unassembled WGS sequence"/>
</dbReference>
<dbReference type="AlphaFoldDB" id="A0A9P6EM29"/>
<dbReference type="OrthoDB" id="2961286at2759"/>
<feature type="non-terminal residue" evidence="2">
    <location>
        <position position="309"/>
    </location>
</feature>
<organism evidence="2 3">
    <name type="scientific">Crepidotus variabilis</name>
    <dbReference type="NCBI Taxonomy" id="179855"/>
    <lineage>
        <taxon>Eukaryota</taxon>
        <taxon>Fungi</taxon>
        <taxon>Dikarya</taxon>
        <taxon>Basidiomycota</taxon>
        <taxon>Agaricomycotina</taxon>
        <taxon>Agaricomycetes</taxon>
        <taxon>Agaricomycetidae</taxon>
        <taxon>Agaricales</taxon>
        <taxon>Agaricineae</taxon>
        <taxon>Crepidotaceae</taxon>
        <taxon>Crepidotus</taxon>
    </lineage>
</organism>
<feature type="compositionally biased region" description="Acidic residues" evidence="1">
    <location>
        <begin position="208"/>
        <end position="224"/>
    </location>
</feature>
<evidence type="ECO:0000313" key="2">
    <source>
        <dbReference type="EMBL" id="KAF9531562.1"/>
    </source>
</evidence>
<gene>
    <name evidence="2" type="ORF">CPB83DRAFT_744443</name>
</gene>
<protein>
    <submittedName>
        <fullName evidence="2">Uncharacterized protein</fullName>
    </submittedName>
</protein>
<proteinExistence type="predicted"/>
<keyword evidence="3" id="KW-1185">Reference proteome</keyword>